<dbReference type="SUPFAM" id="SSF53639">
    <property type="entry name" value="AraD/HMP-PK domain-like"/>
    <property type="match status" value="1"/>
</dbReference>
<dbReference type="PANTHER" id="PTHR10672">
    <property type="entry name" value="ADDUCIN"/>
    <property type="match status" value="1"/>
</dbReference>
<dbReference type="EMBL" id="MRZV01001147">
    <property type="protein sequence ID" value="PIK40227.1"/>
    <property type="molecule type" value="Genomic_DNA"/>
</dbReference>
<dbReference type="Proteomes" id="UP000230750">
    <property type="component" value="Unassembled WGS sequence"/>
</dbReference>
<evidence type="ECO:0000313" key="3">
    <source>
        <dbReference type="EMBL" id="PIK40227.1"/>
    </source>
</evidence>
<comment type="similarity">
    <text evidence="1">Belongs to the aldolase class II family. Adducin subfamily.</text>
</comment>
<dbReference type="OrthoDB" id="3238794at2759"/>
<reference evidence="3 4" key="1">
    <citation type="journal article" date="2017" name="PLoS Biol.">
        <title>The sea cucumber genome provides insights into morphological evolution and visceral regeneration.</title>
        <authorList>
            <person name="Zhang X."/>
            <person name="Sun L."/>
            <person name="Yuan J."/>
            <person name="Sun Y."/>
            <person name="Gao Y."/>
            <person name="Zhang L."/>
            <person name="Li S."/>
            <person name="Dai H."/>
            <person name="Hamel J.F."/>
            <person name="Liu C."/>
            <person name="Yu Y."/>
            <person name="Liu S."/>
            <person name="Lin W."/>
            <person name="Guo K."/>
            <person name="Jin S."/>
            <person name="Xu P."/>
            <person name="Storey K.B."/>
            <person name="Huan P."/>
            <person name="Zhang T."/>
            <person name="Zhou Y."/>
            <person name="Zhang J."/>
            <person name="Lin C."/>
            <person name="Li X."/>
            <person name="Xing L."/>
            <person name="Huo D."/>
            <person name="Sun M."/>
            <person name="Wang L."/>
            <person name="Mercier A."/>
            <person name="Li F."/>
            <person name="Yang H."/>
            <person name="Xiang J."/>
        </authorList>
    </citation>
    <scope>NUCLEOTIDE SEQUENCE [LARGE SCALE GENOMIC DNA]</scope>
    <source>
        <strain evidence="3">Shaxun</strain>
        <tissue evidence="3">Muscle</tissue>
    </source>
</reference>
<accession>A0A2G8JWS6</accession>
<dbReference type="InterPro" id="IPR036409">
    <property type="entry name" value="Aldolase_II/adducin_N_sf"/>
</dbReference>
<feature type="domain" description="Class II aldolase/adducin N-terminal" evidence="2">
    <location>
        <begin position="20"/>
        <end position="94"/>
    </location>
</feature>
<organism evidence="3 4">
    <name type="scientific">Stichopus japonicus</name>
    <name type="common">Sea cucumber</name>
    <dbReference type="NCBI Taxonomy" id="307972"/>
    <lineage>
        <taxon>Eukaryota</taxon>
        <taxon>Metazoa</taxon>
        <taxon>Echinodermata</taxon>
        <taxon>Eleutherozoa</taxon>
        <taxon>Echinozoa</taxon>
        <taxon>Holothuroidea</taxon>
        <taxon>Aspidochirotacea</taxon>
        <taxon>Aspidochirotida</taxon>
        <taxon>Stichopodidae</taxon>
        <taxon>Apostichopus</taxon>
    </lineage>
</organism>
<dbReference type="GO" id="GO:0005856">
    <property type="term" value="C:cytoskeleton"/>
    <property type="evidence" value="ECO:0007669"/>
    <property type="project" value="TreeGrafter"/>
</dbReference>
<dbReference type="AlphaFoldDB" id="A0A2G8JWS6"/>
<comment type="caution">
    <text evidence="3">The sequence shown here is derived from an EMBL/GenBank/DDBJ whole genome shotgun (WGS) entry which is preliminary data.</text>
</comment>
<dbReference type="InterPro" id="IPR051017">
    <property type="entry name" value="Aldolase-II_Adducin_sf"/>
</dbReference>
<gene>
    <name evidence="3" type="ORF">BSL78_22924</name>
</gene>
<name>A0A2G8JWS6_STIJA</name>
<dbReference type="Gene3D" id="3.40.225.10">
    <property type="entry name" value="Class II aldolase/adducin N-terminal domain"/>
    <property type="match status" value="1"/>
</dbReference>
<dbReference type="InterPro" id="IPR001303">
    <property type="entry name" value="Aldolase_II/adducin_N"/>
</dbReference>
<protein>
    <submittedName>
        <fullName evidence="3">Putative alpha-adducin isoform X4</fullName>
    </submittedName>
</protein>
<evidence type="ECO:0000313" key="4">
    <source>
        <dbReference type="Proteomes" id="UP000230750"/>
    </source>
</evidence>
<feature type="non-terminal residue" evidence="3">
    <location>
        <position position="94"/>
    </location>
</feature>
<dbReference type="PANTHER" id="PTHR10672:SF3">
    <property type="entry name" value="PROTEIN HU-LI TAI SHAO"/>
    <property type="match status" value="1"/>
</dbReference>
<dbReference type="STRING" id="307972.A0A2G8JWS6"/>
<evidence type="ECO:0000256" key="1">
    <source>
        <dbReference type="ARBA" id="ARBA00006274"/>
    </source>
</evidence>
<dbReference type="GO" id="GO:0051015">
    <property type="term" value="F:actin filament binding"/>
    <property type="evidence" value="ECO:0007669"/>
    <property type="project" value="TreeGrafter"/>
</dbReference>
<evidence type="ECO:0000259" key="2">
    <source>
        <dbReference type="Pfam" id="PF00596"/>
    </source>
</evidence>
<sequence>MHFTRAHFGSRCCLNYEVWPFLPISQEALICGEISDYDYTGIVVEEEQKDQIIRALGPKNKILFLRNHGIACCGGSIEEAYFLALNCVAACEIQ</sequence>
<dbReference type="Pfam" id="PF00596">
    <property type="entry name" value="Aldolase_II"/>
    <property type="match status" value="1"/>
</dbReference>
<keyword evidence="4" id="KW-1185">Reference proteome</keyword>
<proteinExistence type="inferred from homology"/>
<dbReference type="GO" id="GO:0005886">
    <property type="term" value="C:plasma membrane"/>
    <property type="evidence" value="ECO:0007669"/>
    <property type="project" value="UniProtKB-SubCell"/>
</dbReference>
<dbReference type="GO" id="GO:0014069">
    <property type="term" value="C:postsynaptic density"/>
    <property type="evidence" value="ECO:0007669"/>
    <property type="project" value="TreeGrafter"/>
</dbReference>
<dbReference type="GO" id="GO:0051016">
    <property type="term" value="P:barbed-end actin filament capping"/>
    <property type="evidence" value="ECO:0007669"/>
    <property type="project" value="TreeGrafter"/>
</dbReference>